<feature type="transmembrane region" description="Helical" evidence="13">
    <location>
        <begin position="140"/>
        <end position="157"/>
    </location>
</feature>
<evidence type="ECO:0000256" key="13">
    <source>
        <dbReference type="SAM" id="Phobius"/>
    </source>
</evidence>
<accession>A0ABU0LJS6</accession>
<evidence type="ECO:0000256" key="6">
    <source>
        <dbReference type="ARBA" id="ARBA00022723"/>
    </source>
</evidence>
<dbReference type="CDD" id="cd06198">
    <property type="entry name" value="FNR_like_3"/>
    <property type="match status" value="1"/>
</dbReference>
<evidence type="ECO:0000256" key="10">
    <source>
        <dbReference type="ARBA" id="ARBA00023004"/>
    </source>
</evidence>
<evidence type="ECO:0000256" key="8">
    <source>
        <dbReference type="ARBA" id="ARBA00022989"/>
    </source>
</evidence>
<evidence type="ECO:0000256" key="9">
    <source>
        <dbReference type="ARBA" id="ARBA00023002"/>
    </source>
</evidence>
<keyword evidence="11" id="KW-0411">Iron-sulfur</keyword>
<feature type="transmembrane region" description="Helical" evidence="13">
    <location>
        <begin position="39"/>
        <end position="59"/>
    </location>
</feature>
<proteinExistence type="predicted"/>
<reference evidence="15 16" key="1">
    <citation type="submission" date="2023-07" db="EMBL/GenBank/DDBJ databases">
        <title>Genomic Encyclopedia of Type Strains, Phase IV (KMG-IV): sequencing the most valuable type-strain genomes for metagenomic binning, comparative biology and taxonomic classification.</title>
        <authorList>
            <person name="Goeker M."/>
        </authorList>
    </citation>
    <scope>NUCLEOTIDE SEQUENCE [LARGE SCALE GENOMIC DNA]</scope>
    <source>
        <strain evidence="15 16">DSM 3770</strain>
    </source>
</reference>
<keyword evidence="5" id="KW-0001">2Fe-2S</keyword>
<dbReference type="SUPFAM" id="SSF52343">
    <property type="entry name" value="Ferredoxin reductase-like, C-terminal NADP-linked domain"/>
    <property type="match status" value="1"/>
</dbReference>
<keyword evidence="10" id="KW-0408">Iron</keyword>
<dbReference type="RefSeq" id="WP_237347389.1">
    <property type="nucleotide sequence ID" value="NZ_JABWGX010000034.1"/>
</dbReference>
<comment type="cofactor">
    <cofactor evidence="1">
        <name>FAD</name>
        <dbReference type="ChEBI" id="CHEBI:57692"/>
    </cofactor>
</comment>
<dbReference type="PANTHER" id="PTHR47354:SF8">
    <property type="entry name" value="1,2-PHENYLACETYL-COA EPOXIDASE, SUBUNIT E"/>
    <property type="match status" value="1"/>
</dbReference>
<dbReference type="InterPro" id="IPR050415">
    <property type="entry name" value="MRET"/>
</dbReference>
<evidence type="ECO:0000259" key="14">
    <source>
        <dbReference type="PROSITE" id="PS51384"/>
    </source>
</evidence>
<gene>
    <name evidence="15" type="ORF">QOZ94_004214</name>
</gene>
<feature type="transmembrane region" description="Helical" evidence="13">
    <location>
        <begin position="80"/>
        <end position="96"/>
    </location>
</feature>
<evidence type="ECO:0000256" key="12">
    <source>
        <dbReference type="ARBA" id="ARBA00023136"/>
    </source>
</evidence>
<feature type="domain" description="FAD-binding FR-type" evidence="14">
    <location>
        <begin position="203"/>
        <end position="319"/>
    </location>
</feature>
<evidence type="ECO:0000313" key="16">
    <source>
        <dbReference type="Proteomes" id="UP001241747"/>
    </source>
</evidence>
<feature type="transmembrane region" description="Helical" evidence="13">
    <location>
        <begin position="193"/>
        <end position="213"/>
    </location>
</feature>
<evidence type="ECO:0000256" key="1">
    <source>
        <dbReference type="ARBA" id="ARBA00001974"/>
    </source>
</evidence>
<dbReference type="InterPro" id="IPR017927">
    <property type="entry name" value="FAD-bd_FR_type"/>
</dbReference>
<keyword evidence="6" id="KW-0479">Metal-binding</keyword>
<dbReference type="Gene3D" id="3.40.50.80">
    <property type="entry name" value="Nucleotide-binding domain of ferredoxin-NADP reductase (FNR) module"/>
    <property type="match status" value="1"/>
</dbReference>
<dbReference type="EMBL" id="JAUSVY010000017">
    <property type="protein sequence ID" value="MDQ0507391.1"/>
    <property type="molecule type" value="Genomic_DNA"/>
</dbReference>
<keyword evidence="3" id="KW-0285">Flavoprotein</keyword>
<keyword evidence="9" id="KW-0560">Oxidoreductase</keyword>
<dbReference type="Proteomes" id="UP001241747">
    <property type="component" value="Unassembled WGS sequence"/>
</dbReference>
<evidence type="ECO:0000256" key="3">
    <source>
        <dbReference type="ARBA" id="ARBA00022630"/>
    </source>
</evidence>
<evidence type="ECO:0000256" key="11">
    <source>
        <dbReference type="ARBA" id="ARBA00023014"/>
    </source>
</evidence>
<feature type="transmembrane region" description="Helical" evidence="13">
    <location>
        <begin position="169"/>
        <end position="187"/>
    </location>
</feature>
<dbReference type="InterPro" id="IPR039261">
    <property type="entry name" value="FNR_nucleotide-bd"/>
</dbReference>
<evidence type="ECO:0000256" key="4">
    <source>
        <dbReference type="ARBA" id="ARBA00022692"/>
    </source>
</evidence>
<keyword evidence="4 13" id="KW-0812">Transmembrane</keyword>
<dbReference type="InterPro" id="IPR017938">
    <property type="entry name" value="Riboflavin_synthase-like_b-brl"/>
</dbReference>
<dbReference type="SUPFAM" id="SSF63380">
    <property type="entry name" value="Riboflavin synthase domain-like"/>
    <property type="match status" value="1"/>
</dbReference>
<keyword evidence="8 13" id="KW-1133">Transmembrane helix</keyword>
<dbReference type="Pfam" id="PF01794">
    <property type="entry name" value="Ferric_reduct"/>
    <property type="match status" value="1"/>
</dbReference>
<evidence type="ECO:0000313" key="15">
    <source>
        <dbReference type="EMBL" id="MDQ0507391.1"/>
    </source>
</evidence>
<dbReference type="Gene3D" id="2.40.30.10">
    <property type="entry name" value="Translation factors"/>
    <property type="match status" value="1"/>
</dbReference>
<keyword evidence="7" id="KW-0274">FAD</keyword>
<dbReference type="PANTHER" id="PTHR47354">
    <property type="entry name" value="NADH OXIDOREDUCTASE HCR"/>
    <property type="match status" value="1"/>
</dbReference>
<keyword evidence="12 13" id="KW-0472">Membrane</keyword>
<dbReference type="PROSITE" id="PS51384">
    <property type="entry name" value="FAD_FR"/>
    <property type="match status" value="1"/>
</dbReference>
<comment type="caution">
    <text evidence="15">The sequence shown here is derived from an EMBL/GenBank/DDBJ whole genome shotgun (WGS) entry which is preliminary data.</text>
</comment>
<comment type="subcellular location">
    <subcellularLocation>
        <location evidence="2">Membrane</location>
        <topology evidence="2">Multi-pass membrane protein</topology>
    </subcellularLocation>
</comment>
<organism evidence="15 16">
    <name type="scientific">Xanthobacter agilis</name>
    <dbReference type="NCBI Taxonomy" id="47492"/>
    <lineage>
        <taxon>Bacteria</taxon>
        <taxon>Pseudomonadati</taxon>
        <taxon>Pseudomonadota</taxon>
        <taxon>Alphaproteobacteria</taxon>
        <taxon>Hyphomicrobiales</taxon>
        <taxon>Xanthobacteraceae</taxon>
        <taxon>Xanthobacter</taxon>
    </lineage>
</organism>
<name>A0ABU0LJS6_XANAG</name>
<sequence>MRHIKLTLVGIIVLLSGLWLAATPGLPQATTFFAARAQVMQYSGIIAMAAMSVAMMLALRPRWPERWMGGLDKMYRLHKWLGITALVVAIVHWLWAKGPKWAVGFGLLERPARGPRPPLENPLEAYFSSLRGTAESVGEWAFYAAVVLIALALIRAFPYRIFYKTHRLLALAYLVLAFHTVILLNFGSWLTPLGGVMAVLLAGGILSAVVVLLRRVGAGRQVKGQIVALVPYPGIRTLETVIDVPTGWPGHRPGQFAFAMSDSSEGAHPYTIASGWHPDRPRITFITKELGDHTGRLKDKLRLGQEVRIEGPYGCFTFDDDCPHQIWIGGGIGITPFIARMQHMALHGDAPDWPQGQDADLFHATSDTDETALAKLAADARAAEVRLHVLVSGRDGQLTGARIREAVPHWREASIWFCGPAGFGAALKRDFAAQGFPVDQRFHQEMFEMR</sequence>
<evidence type="ECO:0000256" key="2">
    <source>
        <dbReference type="ARBA" id="ARBA00004141"/>
    </source>
</evidence>
<keyword evidence="16" id="KW-1185">Reference proteome</keyword>
<protein>
    <submittedName>
        <fullName evidence="15">Ferric reductase</fullName>
    </submittedName>
</protein>
<dbReference type="InterPro" id="IPR013130">
    <property type="entry name" value="Fe3_Rdtase_TM_dom"/>
</dbReference>
<evidence type="ECO:0000256" key="5">
    <source>
        <dbReference type="ARBA" id="ARBA00022714"/>
    </source>
</evidence>
<evidence type="ECO:0000256" key="7">
    <source>
        <dbReference type="ARBA" id="ARBA00022827"/>
    </source>
</evidence>